<dbReference type="KEGG" id="noj:EJ995_09345"/>
<dbReference type="InterPro" id="IPR036188">
    <property type="entry name" value="FAD/NAD-bd_sf"/>
</dbReference>
<accession>A0A3S9MZ47</accession>
<gene>
    <name evidence="6" type="ORF">EJ995_09345</name>
</gene>
<evidence type="ECO:0000256" key="3">
    <source>
        <dbReference type="ARBA" id="ARBA00023002"/>
    </source>
</evidence>
<reference evidence="6 7" key="1">
    <citation type="submission" date="2018-12" db="EMBL/GenBank/DDBJ databases">
        <title>Complete genome of Nonlabens sp. MJ115.</title>
        <authorList>
            <person name="Choi H.S."/>
            <person name="Jung J."/>
        </authorList>
    </citation>
    <scope>NUCLEOTIDE SEQUENCE [LARGE SCALE GENOMIC DNA]</scope>
    <source>
        <strain evidence="6 7">MJ115</strain>
    </source>
</reference>
<dbReference type="PANTHER" id="PTHR46972:SF1">
    <property type="entry name" value="FAD DEPENDENT OXIDOREDUCTASE DOMAIN-CONTAINING PROTEIN"/>
    <property type="match status" value="1"/>
</dbReference>
<dbReference type="AlphaFoldDB" id="A0A3S9MZ47"/>
<keyword evidence="7" id="KW-1185">Reference proteome</keyword>
<evidence type="ECO:0000256" key="1">
    <source>
        <dbReference type="ARBA" id="ARBA00022630"/>
    </source>
</evidence>
<dbReference type="RefSeq" id="WP_126447878.1">
    <property type="nucleotide sequence ID" value="NZ_CP034549.1"/>
</dbReference>
<dbReference type="Gene3D" id="3.50.50.60">
    <property type="entry name" value="FAD/NAD(P)-binding domain"/>
    <property type="match status" value="1"/>
</dbReference>
<dbReference type="GO" id="GO:0004497">
    <property type="term" value="F:monooxygenase activity"/>
    <property type="evidence" value="ECO:0007669"/>
    <property type="project" value="UniProtKB-KW"/>
</dbReference>
<dbReference type="PANTHER" id="PTHR46972">
    <property type="entry name" value="MONOOXYGENASE ASQM-RELATED"/>
    <property type="match status" value="1"/>
</dbReference>
<dbReference type="OrthoDB" id="9782160at2"/>
<protein>
    <submittedName>
        <fullName evidence="6">FAD-dependent monooxygenase</fullName>
    </submittedName>
</protein>
<dbReference type="EMBL" id="CP034549">
    <property type="protein sequence ID" value="AZQ44437.1"/>
    <property type="molecule type" value="Genomic_DNA"/>
</dbReference>
<evidence type="ECO:0000313" key="7">
    <source>
        <dbReference type="Proteomes" id="UP000279600"/>
    </source>
</evidence>
<evidence type="ECO:0000259" key="5">
    <source>
        <dbReference type="Pfam" id="PF01494"/>
    </source>
</evidence>
<keyword evidence="1" id="KW-0285">Flavoprotein</keyword>
<sequence length="475" mass="53189">MYWTVCPSCKGRGSTRGRIKKKAKLDYQRKLETYLQSNQLGYAPIKPRAILSTCKNCQGSGLVKSGEPTPINNDLPQVAIVGAGIGGTALAVACQHRGIPFTLFERDGSFDERSQGYGLTLQQAHKAMQGFGIEQLENGVVSTRHVVHDTAGNILGEWGLRKWLENNKPAANKNTNIHIARQTLRQSLMDMLDNPEQIKWDHQLTDLQTIENNQIQLSFQHNDTAVSFKADLAVGADGIRSKTRELILGDTIESLRYLECIVMLGICPLENIKDLNHELLDNATVFQTANGHERMYMMPYKQDQIMWQFSYPIDEEAATRLSKAGTTALKKDVLLRTKSWHDPIPQIIEATSETLITGYPVYDRDVLNDYAFAKAENSTLLGDAAHPMSPFKGQGANQALLDALSLARNIYHGCRPQSNWREKGIRKSALMQYEREMIQRSSVKVKESARAARFLHTDEVMKKMDAPRGRAASDS</sequence>
<dbReference type="Pfam" id="PF01494">
    <property type="entry name" value="FAD_binding_3"/>
    <property type="match status" value="1"/>
</dbReference>
<proteinExistence type="predicted"/>
<feature type="domain" description="FAD-binding" evidence="5">
    <location>
        <begin position="77"/>
        <end position="411"/>
    </location>
</feature>
<keyword evidence="4 6" id="KW-0503">Monooxygenase</keyword>
<dbReference type="InterPro" id="IPR002938">
    <property type="entry name" value="FAD-bd"/>
</dbReference>
<keyword evidence="3" id="KW-0560">Oxidoreductase</keyword>
<evidence type="ECO:0000256" key="2">
    <source>
        <dbReference type="ARBA" id="ARBA00022827"/>
    </source>
</evidence>
<name>A0A3S9MZ47_9FLAO</name>
<keyword evidence="2" id="KW-0274">FAD</keyword>
<dbReference type="Proteomes" id="UP000279600">
    <property type="component" value="Chromosome"/>
</dbReference>
<dbReference type="PRINTS" id="PR00420">
    <property type="entry name" value="RNGMNOXGNASE"/>
</dbReference>
<organism evidence="6 7">
    <name type="scientific">Nonlabens ponticola</name>
    <dbReference type="NCBI Taxonomy" id="2496866"/>
    <lineage>
        <taxon>Bacteria</taxon>
        <taxon>Pseudomonadati</taxon>
        <taxon>Bacteroidota</taxon>
        <taxon>Flavobacteriia</taxon>
        <taxon>Flavobacteriales</taxon>
        <taxon>Flavobacteriaceae</taxon>
        <taxon>Nonlabens</taxon>
    </lineage>
</organism>
<dbReference type="SUPFAM" id="SSF51905">
    <property type="entry name" value="FAD/NAD(P)-binding domain"/>
    <property type="match status" value="1"/>
</dbReference>
<evidence type="ECO:0000313" key="6">
    <source>
        <dbReference type="EMBL" id="AZQ44437.1"/>
    </source>
</evidence>
<evidence type="ECO:0000256" key="4">
    <source>
        <dbReference type="ARBA" id="ARBA00023033"/>
    </source>
</evidence>
<dbReference type="GO" id="GO:0071949">
    <property type="term" value="F:FAD binding"/>
    <property type="evidence" value="ECO:0007669"/>
    <property type="project" value="InterPro"/>
</dbReference>